<proteinExistence type="predicted"/>
<feature type="region of interest" description="Disordered" evidence="1">
    <location>
        <begin position="1"/>
        <end position="31"/>
    </location>
</feature>
<dbReference type="AlphaFoldDB" id="A0A6H5GI17"/>
<accession>A0A6H5GI17</accession>
<evidence type="ECO:0000313" key="2">
    <source>
        <dbReference type="EMBL" id="CAB0002528.1"/>
    </source>
</evidence>
<protein>
    <submittedName>
        <fullName evidence="2">Uncharacterized protein</fullName>
    </submittedName>
</protein>
<name>A0A6H5GI17_9HEMI</name>
<organism evidence="2 3">
    <name type="scientific">Nesidiocoris tenuis</name>
    <dbReference type="NCBI Taxonomy" id="355587"/>
    <lineage>
        <taxon>Eukaryota</taxon>
        <taxon>Metazoa</taxon>
        <taxon>Ecdysozoa</taxon>
        <taxon>Arthropoda</taxon>
        <taxon>Hexapoda</taxon>
        <taxon>Insecta</taxon>
        <taxon>Pterygota</taxon>
        <taxon>Neoptera</taxon>
        <taxon>Paraneoptera</taxon>
        <taxon>Hemiptera</taxon>
        <taxon>Heteroptera</taxon>
        <taxon>Panheteroptera</taxon>
        <taxon>Cimicomorpha</taxon>
        <taxon>Miridae</taxon>
        <taxon>Dicyphina</taxon>
        <taxon>Nesidiocoris</taxon>
    </lineage>
</organism>
<sequence>MKTDHYRRRKYNHHGDDTHSTSVSKTTTPHGPPQQLFLTCFMSVKEAIGTSSSENLACYRWPAVASQMGYSRPETFSTLGRKYISRPISTGRVTGVWSRPSHRKKYVFSLMVEFSGVVYCAETNLSSVKNNPWRESHLSQDRQEAEINKTRRFRRKVMFLRYFLSRPSQQ</sequence>
<reference evidence="2 3" key="1">
    <citation type="submission" date="2020-02" db="EMBL/GenBank/DDBJ databases">
        <authorList>
            <person name="Ferguson B K."/>
        </authorList>
    </citation>
    <scope>NUCLEOTIDE SEQUENCE [LARGE SCALE GENOMIC DNA]</scope>
</reference>
<feature type="compositionally biased region" description="Polar residues" evidence="1">
    <location>
        <begin position="20"/>
        <end position="29"/>
    </location>
</feature>
<dbReference type="EMBL" id="CADCXU010012572">
    <property type="protein sequence ID" value="CAB0002528.1"/>
    <property type="molecule type" value="Genomic_DNA"/>
</dbReference>
<feature type="compositionally biased region" description="Basic residues" evidence="1">
    <location>
        <begin position="1"/>
        <end position="12"/>
    </location>
</feature>
<evidence type="ECO:0000313" key="3">
    <source>
        <dbReference type="Proteomes" id="UP000479000"/>
    </source>
</evidence>
<dbReference type="Proteomes" id="UP000479000">
    <property type="component" value="Unassembled WGS sequence"/>
</dbReference>
<evidence type="ECO:0000256" key="1">
    <source>
        <dbReference type="SAM" id="MobiDB-lite"/>
    </source>
</evidence>
<gene>
    <name evidence="2" type="ORF">NTEN_LOCUS8315</name>
</gene>
<keyword evidence="3" id="KW-1185">Reference proteome</keyword>